<protein>
    <submittedName>
        <fullName evidence="2">Caspase family protein</fullName>
    </submittedName>
</protein>
<dbReference type="SUPFAM" id="SSF52129">
    <property type="entry name" value="Caspase-like"/>
    <property type="match status" value="1"/>
</dbReference>
<dbReference type="InterPro" id="IPR029030">
    <property type="entry name" value="Caspase-like_dom_sf"/>
</dbReference>
<reference evidence="2" key="1">
    <citation type="submission" date="2019-07" db="EMBL/GenBank/DDBJ databases">
        <title>Mesorhizobum intechiensis sp. nov. isolated from nodules of Lotus tenuis growing in lowlands of the Flooding Pampa, Argentina.</title>
        <authorList>
            <person name="Estrella M.J."/>
            <person name="Torres Tejerizo G.A."/>
            <person name="Cumpa Velazquez L.M."/>
            <person name="Fontana F."/>
            <person name="Hansen L."/>
            <person name="Pistorio M."/>
            <person name="Sannazzaro A.I."/>
        </authorList>
    </citation>
    <scope>NUCLEOTIDE SEQUENCE</scope>
    <source>
        <strain evidence="2">BD68</strain>
    </source>
</reference>
<name>A0A8T9AZA1_9HYPH</name>
<evidence type="ECO:0000259" key="1">
    <source>
        <dbReference type="Pfam" id="PF00656"/>
    </source>
</evidence>
<dbReference type="GO" id="GO:0004197">
    <property type="term" value="F:cysteine-type endopeptidase activity"/>
    <property type="evidence" value="ECO:0007669"/>
    <property type="project" value="InterPro"/>
</dbReference>
<evidence type="ECO:0000313" key="3">
    <source>
        <dbReference type="Proteomes" id="UP000235507"/>
    </source>
</evidence>
<dbReference type="AlphaFoldDB" id="A0A8T9AZA1"/>
<accession>A0A8T9AZA1</accession>
<dbReference type="Pfam" id="PF00656">
    <property type="entry name" value="Peptidase_C14"/>
    <property type="match status" value="1"/>
</dbReference>
<dbReference type="Proteomes" id="UP000235507">
    <property type="component" value="Unassembled WGS sequence"/>
</dbReference>
<dbReference type="OrthoDB" id="8455055at2"/>
<comment type="caution">
    <text evidence="2">The sequence shown here is derived from an EMBL/GenBank/DDBJ whole genome shotgun (WGS) entry which is preliminary data.</text>
</comment>
<evidence type="ECO:0000313" key="2">
    <source>
        <dbReference type="EMBL" id="TSE13538.1"/>
    </source>
</evidence>
<proteinExistence type="predicted"/>
<dbReference type="Gene3D" id="3.40.50.1460">
    <property type="match status" value="1"/>
</dbReference>
<feature type="domain" description="Peptidase C14 caspase" evidence="1">
    <location>
        <begin position="108"/>
        <end position="278"/>
    </location>
</feature>
<dbReference type="EMBL" id="PNOT02000040">
    <property type="protein sequence ID" value="TSE13538.1"/>
    <property type="molecule type" value="Genomic_DNA"/>
</dbReference>
<gene>
    <name evidence="2" type="ORF">C1D09_003420</name>
</gene>
<sequence length="964" mass="103520">MAATWRSCRRPYRLSDRTGSPYVASEAHKSCPRKGWRHGRQSVQRPRFPERMRPASALTVCVGISAYPAAVLEPTERPLRYLASGAGELSELFSRMWPGNGSNHICLVDSAATLSKVRELISSQTRKFDILIVYLAGHGRARGEGFEFLFHDERPQDTKVTAADLDALVSGSSAASTLFLLDACHAGQFGAETTLFKSPEPGRGRFCLTSSKADQKSWEDPFFRRSLFADALIKALTDSPEAAGRTKVVSGDLFSEVATDVARHAFGLKGSAAQEPVIFGAASEVLELTTVVSGTVPQKSLTTYETLLLRTRQIGLATACIAVLAIAATSAVTWRPAINPSGSVELRAGPKWLSPLNVGPWALRVETDAARSDLKDEDLQAALLDERGMHAWPGLGAGGTRRWADVFIDDYLNSETAARWRVRLGFADAVEHLTTMGHVIIPTPTPAFASSTEMAAEVALLEPHRSLPDVWKLQWKDYLAPGSCGSEEPAGPASDIFLTYLLSDPADYKVWIRGLAAAARTDDSIGFGQVADLVQMFTTANAVWKKQFRETVAAPGEPITAERIAARFTERPTSSEVAAMVELVSAVVARRTDLSLEAVTPQERNQLVSLMDGCSDVAVHALATLGSAGDPGKVIAWAHAREKSDQGRIELGELAAHGALPDAEITWVLDSIGFSGDQVSRRHAFVNARGWLEAIAAYRSLPTPVLVKLIDYAAERGAANDSGEQQQALRLVLGDPAAGKPPLGALIAKTVGADVGTGPLPPNDQQVEQVGLLARSGAPMTAGQREILRSILADATSPETERIAYTGEDKGEAADAIELAAGLTSTHLVAISRAVIGGTAEHDLQTRQAILNFFETALADARRFGVQPSRLQETVSAAAVLLEQDSTGGLDTAALYRTVACCAQDMAARKARIDIVVAALLRMPIKQRDDTVAGLRVRWQSEQEAELKLAIADVIIRAMTQQRP</sequence>
<dbReference type="InterPro" id="IPR011600">
    <property type="entry name" value="Pept_C14_caspase"/>
</dbReference>
<dbReference type="GO" id="GO:0006508">
    <property type="term" value="P:proteolysis"/>
    <property type="evidence" value="ECO:0007669"/>
    <property type="project" value="InterPro"/>
</dbReference>
<organism evidence="2 3">
    <name type="scientific">Mesorhizobium intechi</name>
    <dbReference type="NCBI Taxonomy" id="537601"/>
    <lineage>
        <taxon>Bacteria</taxon>
        <taxon>Pseudomonadati</taxon>
        <taxon>Pseudomonadota</taxon>
        <taxon>Alphaproteobacteria</taxon>
        <taxon>Hyphomicrobiales</taxon>
        <taxon>Phyllobacteriaceae</taxon>
        <taxon>Mesorhizobium</taxon>
    </lineage>
</organism>
<keyword evidence="3" id="KW-1185">Reference proteome</keyword>